<sequence>MTRVWLVERDVDSRNLVTTTYATPDGERTFSRQAALESLARRGGPTAAVDVDEDRLEAVGDAETAARYAAEAERVAASHDPDDSL</sequence>
<keyword evidence="3" id="KW-1185">Reference proteome</keyword>
<dbReference type="InterPro" id="IPR058273">
    <property type="entry name" value="DUF7967"/>
</dbReference>
<dbReference type="RefSeq" id="WP_267647723.1">
    <property type="nucleotide sequence ID" value="NZ_JANHGR010000002.1"/>
</dbReference>
<accession>A0ABD6BUB8</accession>
<gene>
    <name evidence="2" type="ORF">ACFSAU_12275</name>
</gene>
<organism evidence="2 3">
    <name type="scientific">Halolamina litorea</name>
    <dbReference type="NCBI Taxonomy" id="1515593"/>
    <lineage>
        <taxon>Archaea</taxon>
        <taxon>Methanobacteriati</taxon>
        <taxon>Methanobacteriota</taxon>
        <taxon>Stenosarchaea group</taxon>
        <taxon>Halobacteria</taxon>
        <taxon>Halobacteriales</taxon>
        <taxon>Haloferacaceae</taxon>
    </lineage>
</organism>
<reference evidence="2 3" key="1">
    <citation type="journal article" date="2019" name="Int. J. Syst. Evol. Microbiol.">
        <title>The Global Catalogue of Microorganisms (GCM) 10K type strain sequencing project: providing services to taxonomists for standard genome sequencing and annotation.</title>
        <authorList>
            <consortium name="The Broad Institute Genomics Platform"/>
            <consortium name="The Broad Institute Genome Sequencing Center for Infectious Disease"/>
            <person name="Wu L."/>
            <person name="Ma J."/>
        </authorList>
    </citation>
    <scope>NUCLEOTIDE SEQUENCE [LARGE SCALE GENOMIC DNA]</scope>
    <source>
        <strain evidence="2 3">CGMCC 1.12859</strain>
    </source>
</reference>
<name>A0ABD6BUB8_9EURY</name>
<dbReference type="AlphaFoldDB" id="A0ABD6BUB8"/>
<evidence type="ECO:0000313" key="2">
    <source>
        <dbReference type="EMBL" id="MFD1568268.1"/>
    </source>
</evidence>
<protein>
    <recommendedName>
        <fullName evidence="1">DUF7967 domain-containing protein</fullName>
    </recommendedName>
</protein>
<comment type="caution">
    <text evidence="2">The sequence shown here is derived from an EMBL/GenBank/DDBJ whole genome shotgun (WGS) entry which is preliminary data.</text>
</comment>
<evidence type="ECO:0000259" key="1">
    <source>
        <dbReference type="Pfam" id="PF25921"/>
    </source>
</evidence>
<dbReference type="Proteomes" id="UP001597139">
    <property type="component" value="Unassembled WGS sequence"/>
</dbReference>
<proteinExistence type="predicted"/>
<feature type="domain" description="DUF7967" evidence="1">
    <location>
        <begin position="2"/>
        <end position="84"/>
    </location>
</feature>
<dbReference type="EMBL" id="JBHUCZ010000010">
    <property type="protein sequence ID" value="MFD1568268.1"/>
    <property type="molecule type" value="Genomic_DNA"/>
</dbReference>
<dbReference type="Pfam" id="PF25921">
    <property type="entry name" value="DUF7967"/>
    <property type="match status" value="1"/>
</dbReference>
<evidence type="ECO:0000313" key="3">
    <source>
        <dbReference type="Proteomes" id="UP001597139"/>
    </source>
</evidence>